<dbReference type="Pfam" id="PF00126">
    <property type="entry name" value="HTH_1"/>
    <property type="match status" value="1"/>
</dbReference>
<evidence type="ECO:0000256" key="1">
    <source>
        <dbReference type="ARBA" id="ARBA00009437"/>
    </source>
</evidence>
<dbReference type="InterPro" id="IPR036388">
    <property type="entry name" value="WH-like_DNA-bd_sf"/>
</dbReference>
<evidence type="ECO:0000256" key="2">
    <source>
        <dbReference type="ARBA" id="ARBA00023015"/>
    </source>
</evidence>
<keyword evidence="7" id="KW-1185">Reference proteome</keyword>
<dbReference type="InterPro" id="IPR005119">
    <property type="entry name" value="LysR_subst-bd"/>
</dbReference>
<dbReference type="InterPro" id="IPR058163">
    <property type="entry name" value="LysR-type_TF_proteobact-type"/>
</dbReference>
<evidence type="ECO:0000256" key="3">
    <source>
        <dbReference type="ARBA" id="ARBA00023125"/>
    </source>
</evidence>
<dbReference type="AlphaFoldDB" id="A0A918KIH6"/>
<dbReference type="GO" id="GO:0003700">
    <property type="term" value="F:DNA-binding transcription factor activity"/>
    <property type="evidence" value="ECO:0007669"/>
    <property type="project" value="InterPro"/>
</dbReference>
<dbReference type="SUPFAM" id="SSF46785">
    <property type="entry name" value="Winged helix' DNA-binding domain"/>
    <property type="match status" value="1"/>
</dbReference>
<evidence type="ECO:0000259" key="5">
    <source>
        <dbReference type="PROSITE" id="PS50931"/>
    </source>
</evidence>
<dbReference type="PRINTS" id="PR00039">
    <property type="entry name" value="HTHLYSR"/>
</dbReference>
<proteinExistence type="inferred from homology"/>
<dbReference type="PANTHER" id="PTHR30537">
    <property type="entry name" value="HTH-TYPE TRANSCRIPTIONAL REGULATOR"/>
    <property type="match status" value="1"/>
</dbReference>
<dbReference type="InterPro" id="IPR000847">
    <property type="entry name" value="LysR_HTH_N"/>
</dbReference>
<sequence length="322" mass="37439">MKLPPLKALPFFEAVARLNSFSKAADELNVSQSAVSHQIHQLEAYLGEDLFTRQGRYLSLTEDGRHYLDSISSALFQIERASEQVQGKVDRQVRMALFSSFAVRWLIPRLPSLQRQHPEVDLTLEMMNESPHLSDRVADCFISLHNDRRGFTCDLIYRERLFVICSRNYWQQLSTELMQEGLIDTPEPDRLDPKLLLRCPLLSTYHIFGEHRDDWRRWFDAMDIPLPANARIQNFSHMLLALEAARHHQGLALTNDYMYAVHEDPDLVRLPCHTLVTGDCFYFAYKTSRRQEPGIRILRQWIRQQALSSGLLNPEAEEPGLY</sequence>
<dbReference type="Gene3D" id="3.40.190.10">
    <property type="entry name" value="Periplasmic binding protein-like II"/>
    <property type="match status" value="2"/>
</dbReference>
<accession>A0A918KIH6</accession>
<reference evidence="6" key="1">
    <citation type="journal article" date="2014" name="Int. J. Syst. Evol. Microbiol.">
        <title>Complete genome sequence of Corynebacterium casei LMG S-19264T (=DSM 44701T), isolated from a smear-ripened cheese.</title>
        <authorList>
            <consortium name="US DOE Joint Genome Institute (JGI-PGF)"/>
            <person name="Walter F."/>
            <person name="Albersmeier A."/>
            <person name="Kalinowski J."/>
            <person name="Ruckert C."/>
        </authorList>
    </citation>
    <scope>NUCLEOTIDE SEQUENCE</scope>
    <source>
        <strain evidence="6">KCTC 22169</strain>
    </source>
</reference>
<dbReference type="PANTHER" id="PTHR30537:SF26">
    <property type="entry name" value="GLYCINE CLEAVAGE SYSTEM TRANSCRIPTIONAL ACTIVATOR"/>
    <property type="match status" value="1"/>
</dbReference>
<dbReference type="GO" id="GO:0043565">
    <property type="term" value="F:sequence-specific DNA binding"/>
    <property type="evidence" value="ECO:0007669"/>
    <property type="project" value="TreeGrafter"/>
</dbReference>
<protein>
    <submittedName>
        <fullName evidence="6">LysR family transcriptional regulator</fullName>
    </submittedName>
</protein>
<evidence type="ECO:0000313" key="7">
    <source>
        <dbReference type="Proteomes" id="UP000626148"/>
    </source>
</evidence>
<dbReference type="InterPro" id="IPR036390">
    <property type="entry name" value="WH_DNA-bd_sf"/>
</dbReference>
<evidence type="ECO:0000313" key="6">
    <source>
        <dbReference type="EMBL" id="GGX62955.1"/>
    </source>
</evidence>
<dbReference type="Proteomes" id="UP000626148">
    <property type="component" value="Unassembled WGS sequence"/>
</dbReference>
<organism evidence="6 7">
    <name type="scientific">Saccharospirillum salsuginis</name>
    <dbReference type="NCBI Taxonomy" id="418750"/>
    <lineage>
        <taxon>Bacteria</taxon>
        <taxon>Pseudomonadati</taxon>
        <taxon>Pseudomonadota</taxon>
        <taxon>Gammaproteobacteria</taxon>
        <taxon>Oceanospirillales</taxon>
        <taxon>Saccharospirillaceae</taxon>
        <taxon>Saccharospirillum</taxon>
    </lineage>
</organism>
<comment type="caution">
    <text evidence="6">The sequence shown here is derived from an EMBL/GenBank/DDBJ whole genome shotgun (WGS) entry which is preliminary data.</text>
</comment>
<keyword evidence="3" id="KW-0238">DNA-binding</keyword>
<reference evidence="6" key="2">
    <citation type="submission" date="2020-09" db="EMBL/GenBank/DDBJ databases">
        <authorList>
            <person name="Sun Q."/>
            <person name="Kim S."/>
        </authorList>
    </citation>
    <scope>NUCLEOTIDE SEQUENCE</scope>
    <source>
        <strain evidence="6">KCTC 22169</strain>
    </source>
</reference>
<feature type="domain" description="HTH lysR-type" evidence="5">
    <location>
        <begin position="1"/>
        <end position="61"/>
    </location>
</feature>
<dbReference type="Pfam" id="PF03466">
    <property type="entry name" value="LysR_substrate"/>
    <property type="match status" value="1"/>
</dbReference>
<keyword evidence="2" id="KW-0805">Transcription regulation</keyword>
<dbReference type="PROSITE" id="PS50931">
    <property type="entry name" value="HTH_LYSR"/>
    <property type="match status" value="1"/>
</dbReference>
<dbReference type="SUPFAM" id="SSF53850">
    <property type="entry name" value="Periplasmic binding protein-like II"/>
    <property type="match status" value="1"/>
</dbReference>
<dbReference type="Gene3D" id="1.10.10.10">
    <property type="entry name" value="Winged helix-like DNA-binding domain superfamily/Winged helix DNA-binding domain"/>
    <property type="match status" value="1"/>
</dbReference>
<dbReference type="FunFam" id="1.10.10.10:FF:000038">
    <property type="entry name" value="Glycine cleavage system transcriptional activator"/>
    <property type="match status" value="1"/>
</dbReference>
<evidence type="ECO:0000256" key="4">
    <source>
        <dbReference type="ARBA" id="ARBA00023163"/>
    </source>
</evidence>
<dbReference type="RefSeq" id="WP_189610785.1">
    <property type="nucleotide sequence ID" value="NZ_BMXR01000008.1"/>
</dbReference>
<dbReference type="GO" id="GO:0006351">
    <property type="term" value="P:DNA-templated transcription"/>
    <property type="evidence" value="ECO:0007669"/>
    <property type="project" value="TreeGrafter"/>
</dbReference>
<comment type="similarity">
    <text evidence="1">Belongs to the LysR transcriptional regulatory family.</text>
</comment>
<dbReference type="EMBL" id="BMXR01000008">
    <property type="protein sequence ID" value="GGX62955.1"/>
    <property type="molecule type" value="Genomic_DNA"/>
</dbReference>
<name>A0A918KIH6_9GAMM</name>
<keyword evidence="4" id="KW-0804">Transcription</keyword>
<gene>
    <name evidence="6" type="ORF">GCM10007392_33570</name>
</gene>